<dbReference type="Proteomes" id="UP000605986">
    <property type="component" value="Unassembled WGS sequence"/>
</dbReference>
<feature type="chain" id="PRO_5034091999" evidence="1">
    <location>
        <begin position="20"/>
        <end position="94"/>
    </location>
</feature>
<dbReference type="AlphaFoldDB" id="A0A8H4NHC6"/>
<protein>
    <submittedName>
        <fullName evidence="2">Uncharacterized protein</fullName>
    </submittedName>
</protein>
<evidence type="ECO:0000256" key="1">
    <source>
        <dbReference type="SAM" id="SignalP"/>
    </source>
</evidence>
<comment type="caution">
    <text evidence="2">The sequence shown here is derived from an EMBL/GenBank/DDBJ whole genome shotgun (WGS) entry which is preliminary data.</text>
</comment>
<evidence type="ECO:0000313" key="3">
    <source>
        <dbReference type="Proteomes" id="UP000605986"/>
    </source>
</evidence>
<reference evidence="2" key="1">
    <citation type="submission" date="2020-01" db="EMBL/GenBank/DDBJ databases">
        <title>Identification and distribution of gene clusters putatively required for synthesis of sphingolipid metabolism inhibitors in phylogenetically diverse species of the filamentous fungus Fusarium.</title>
        <authorList>
            <person name="Kim H.-S."/>
            <person name="Busman M."/>
            <person name="Brown D.W."/>
            <person name="Divon H."/>
            <person name="Uhlig S."/>
            <person name="Proctor R.H."/>
        </authorList>
    </citation>
    <scope>NUCLEOTIDE SEQUENCE</scope>
    <source>
        <strain evidence="2">NRRL 53441</strain>
    </source>
</reference>
<gene>
    <name evidence="2" type="ORF">F53441_12915</name>
</gene>
<feature type="signal peptide" evidence="1">
    <location>
        <begin position="1"/>
        <end position="19"/>
    </location>
</feature>
<keyword evidence="3" id="KW-1185">Reference proteome</keyword>
<accession>A0A8H4NHC6</accession>
<proteinExistence type="predicted"/>
<name>A0A8H4NHC6_9HYPO</name>
<sequence length="94" mass="9723">MMSLKSLLSACLLLGAANAADHSTHNCCMKSASGQWQVADTLTQAVCAAFTANQAAFDGIKCRVNVSGDAFYNKCIQLSGLDKGVVGAGYRGTC</sequence>
<keyword evidence="1" id="KW-0732">Signal</keyword>
<dbReference type="EMBL" id="JAADJG010000745">
    <property type="protein sequence ID" value="KAF4437909.1"/>
    <property type="molecule type" value="Genomic_DNA"/>
</dbReference>
<evidence type="ECO:0000313" key="2">
    <source>
        <dbReference type="EMBL" id="KAF4437909.1"/>
    </source>
</evidence>
<organism evidence="2 3">
    <name type="scientific">Fusarium austroafricanum</name>
    <dbReference type="NCBI Taxonomy" id="2364996"/>
    <lineage>
        <taxon>Eukaryota</taxon>
        <taxon>Fungi</taxon>
        <taxon>Dikarya</taxon>
        <taxon>Ascomycota</taxon>
        <taxon>Pezizomycotina</taxon>
        <taxon>Sordariomycetes</taxon>
        <taxon>Hypocreomycetidae</taxon>
        <taxon>Hypocreales</taxon>
        <taxon>Nectriaceae</taxon>
        <taxon>Fusarium</taxon>
        <taxon>Fusarium concolor species complex</taxon>
    </lineage>
</organism>